<gene>
    <name evidence="2" type="ORF">MUK42_32989</name>
</gene>
<protein>
    <submittedName>
        <fullName evidence="2">HLH</fullName>
    </submittedName>
</protein>
<keyword evidence="3" id="KW-1185">Reference proteome</keyword>
<dbReference type="OrthoDB" id="1658724at2759"/>
<dbReference type="AlphaFoldDB" id="A0A9E7I9R0"/>
<reference evidence="2" key="1">
    <citation type="submission" date="2022-05" db="EMBL/GenBank/DDBJ databases">
        <title>The Musa troglodytarum L. genome provides insights into the mechanism of non-climacteric behaviour and enrichment of carotenoids.</title>
        <authorList>
            <person name="Wang J."/>
        </authorList>
    </citation>
    <scope>NUCLEOTIDE SEQUENCE</scope>
    <source>
        <tissue evidence="2">Leaf</tissue>
    </source>
</reference>
<dbReference type="PANTHER" id="PTHR46133:SF8">
    <property type="entry name" value="TRANSCRIPTION FACTOR ILR3-LIKE"/>
    <property type="match status" value="1"/>
</dbReference>
<accession>A0A9E7I9R0</accession>
<feature type="coiled-coil region" evidence="1">
    <location>
        <begin position="124"/>
        <end position="186"/>
    </location>
</feature>
<dbReference type="InterPro" id="IPR044818">
    <property type="entry name" value="ILR3-like"/>
</dbReference>
<name>A0A9E7I9R0_9LILI</name>
<keyword evidence="1" id="KW-0175">Coiled coil</keyword>
<dbReference type="Proteomes" id="UP001055439">
    <property type="component" value="Chromosome 9"/>
</dbReference>
<proteinExistence type="predicted"/>
<evidence type="ECO:0000313" key="2">
    <source>
        <dbReference type="EMBL" id="URE45167.1"/>
    </source>
</evidence>
<evidence type="ECO:0000313" key="3">
    <source>
        <dbReference type="Proteomes" id="UP001055439"/>
    </source>
</evidence>
<sequence length="242" mass="26808">MGSNPGEWLFDYGGIVGGDSYASDFIWDARVIDDPSASSTMLGFGVLHNEDNRPNGSLKKRHSDVSTSSSICSAEPVWSHALHQVQKLAARKCEGIDSMTGMFTDLCSIMDPGKPPKTDKFAILSDATRLLNQLRLEAKKFKESNEALQEAIKNLKADKLELRDEKLRLKAEKERIEQMLKATRTAPQFIAQPTAATLHAVPVATYSKTIPYPNYLPADMWQWIPPAALDTSQDHVLRPPVA</sequence>
<evidence type="ECO:0000256" key="1">
    <source>
        <dbReference type="SAM" id="Coils"/>
    </source>
</evidence>
<dbReference type="PANTHER" id="PTHR46133">
    <property type="entry name" value="BHLH TRANSCRIPTION FACTOR"/>
    <property type="match status" value="1"/>
</dbReference>
<organism evidence="2 3">
    <name type="scientific">Musa troglodytarum</name>
    <name type="common">fe'i banana</name>
    <dbReference type="NCBI Taxonomy" id="320322"/>
    <lineage>
        <taxon>Eukaryota</taxon>
        <taxon>Viridiplantae</taxon>
        <taxon>Streptophyta</taxon>
        <taxon>Embryophyta</taxon>
        <taxon>Tracheophyta</taxon>
        <taxon>Spermatophyta</taxon>
        <taxon>Magnoliopsida</taxon>
        <taxon>Liliopsida</taxon>
        <taxon>Zingiberales</taxon>
        <taxon>Musaceae</taxon>
        <taxon>Musa</taxon>
    </lineage>
</organism>
<dbReference type="GO" id="GO:0003700">
    <property type="term" value="F:DNA-binding transcription factor activity"/>
    <property type="evidence" value="ECO:0007669"/>
    <property type="project" value="InterPro"/>
</dbReference>
<dbReference type="GO" id="GO:0046983">
    <property type="term" value="F:protein dimerization activity"/>
    <property type="evidence" value="ECO:0007669"/>
    <property type="project" value="InterPro"/>
</dbReference>
<dbReference type="EMBL" id="CP097511">
    <property type="protein sequence ID" value="URE45167.1"/>
    <property type="molecule type" value="Genomic_DNA"/>
</dbReference>
<dbReference type="GO" id="GO:0006879">
    <property type="term" value="P:intracellular iron ion homeostasis"/>
    <property type="evidence" value="ECO:0007669"/>
    <property type="project" value="InterPro"/>
</dbReference>